<organism evidence="11 12">
    <name type="scientific">Aspergillus bertholletiae</name>
    <dbReference type="NCBI Taxonomy" id="1226010"/>
    <lineage>
        <taxon>Eukaryota</taxon>
        <taxon>Fungi</taxon>
        <taxon>Dikarya</taxon>
        <taxon>Ascomycota</taxon>
        <taxon>Pezizomycotina</taxon>
        <taxon>Eurotiomycetes</taxon>
        <taxon>Eurotiomycetidae</taxon>
        <taxon>Eurotiales</taxon>
        <taxon>Aspergillaceae</taxon>
        <taxon>Aspergillus</taxon>
        <taxon>Aspergillus subgen. Circumdati</taxon>
    </lineage>
</organism>
<evidence type="ECO:0000256" key="2">
    <source>
        <dbReference type="ARBA" id="ARBA00008566"/>
    </source>
</evidence>
<evidence type="ECO:0000256" key="7">
    <source>
        <dbReference type="ARBA" id="ARBA00023136"/>
    </source>
</evidence>
<feature type="transmembrane region" description="Helical" evidence="10">
    <location>
        <begin position="108"/>
        <end position="135"/>
    </location>
</feature>
<dbReference type="OrthoDB" id="1099at2759"/>
<feature type="transmembrane region" description="Helical" evidence="10">
    <location>
        <begin position="141"/>
        <end position="163"/>
    </location>
</feature>
<feature type="transmembrane region" description="Helical" evidence="10">
    <location>
        <begin position="323"/>
        <end position="342"/>
    </location>
</feature>
<evidence type="ECO:0000256" key="1">
    <source>
        <dbReference type="ARBA" id="ARBA00004651"/>
    </source>
</evidence>
<feature type="transmembrane region" description="Helical" evidence="10">
    <location>
        <begin position="36"/>
        <end position="57"/>
    </location>
</feature>
<evidence type="ECO:0000256" key="10">
    <source>
        <dbReference type="SAM" id="Phobius"/>
    </source>
</evidence>
<dbReference type="GO" id="GO:0000319">
    <property type="term" value="F:sulfite transmembrane transporter activity"/>
    <property type="evidence" value="ECO:0007669"/>
    <property type="project" value="TreeGrafter"/>
</dbReference>
<evidence type="ECO:0000256" key="8">
    <source>
        <dbReference type="ARBA" id="ARBA00056100"/>
    </source>
</evidence>
<proteinExistence type="inferred from homology"/>
<feature type="transmembrane region" description="Helical" evidence="10">
    <location>
        <begin position="63"/>
        <end position="88"/>
    </location>
</feature>
<feature type="transmembrane region" description="Helical" evidence="10">
    <location>
        <begin position="287"/>
        <end position="311"/>
    </location>
</feature>
<keyword evidence="5 10" id="KW-0812">Transmembrane</keyword>
<reference evidence="11 12" key="1">
    <citation type="submission" date="2019-04" db="EMBL/GenBank/DDBJ databases">
        <title>Friends and foes A comparative genomics studyof 23 Aspergillus species from section Flavi.</title>
        <authorList>
            <consortium name="DOE Joint Genome Institute"/>
            <person name="Kjaerbolling I."/>
            <person name="Vesth T."/>
            <person name="Frisvad J.C."/>
            <person name="Nybo J.L."/>
            <person name="Theobald S."/>
            <person name="Kildgaard S."/>
            <person name="Isbrandt T."/>
            <person name="Kuo A."/>
            <person name="Sato A."/>
            <person name="Lyhne E.K."/>
            <person name="Kogle M.E."/>
            <person name="Wiebenga A."/>
            <person name="Kun R.S."/>
            <person name="Lubbers R.J."/>
            <person name="Makela M.R."/>
            <person name="Barry K."/>
            <person name="Chovatia M."/>
            <person name="Clum A."/>
            <person name="Daum C."/>
            <person name="Haridas S."/>
            <person name="He G."/>
            <person name="LaButti K."/>
            <person name="Lipzen A."/>
            <person name="Mondo S."/>
            <person name="Riley R."/>
            <person name="Salamov A."/>
            <person name="Simmons B.A."/>
            <person name="Magnuson J.K."/>
            <person name="Henrissat B."/>
            <person name="Mortensen U.H."/>
            <person name="Larsen T.O."/>
            <person name="Devries R.P."/>
            <person name="Grigoriev I.V."/>
            <person name="Machida M."/>
            <person name="Baker S.E."/>
            <person name="Andersen M.R."/>
        </authorList>
    </citation>
    <scope>NUCLEOTIDE SEQUENCE [LARGE SCALE GENOMIC DNA]</scope>
    <source>
        <strain evidence="11 12">IBT 29228</strain>
    </source>
</reference>
<protein>
    <recommendedName>
        <fullName evidence="9">Sulfite efflux pump SSU1</fullName>
    </recommendedName>
</protein>
<keyword evidence="7 10" id="KW-0472">Membrane</keyword>
<evidence type="ECO:0000256" key="9">
    <source>
        <dbReference type="ARBA" id="ARBA00072906"/>
    </source>
</evidence>
<comment type="similarity">
    <text evidence="2">Belongs to the tellurite-resistance/dicarboxylate transporter (TDT) family.</text>
</comment>
<feature type="transmembrane region" description="Helical" evidence="10">
    <location>
        <begin position="354"/>
        <end position="378"/>
    </location>
</feature>
<name>A0A5N7BI34_9EURO</name>
<dbReference type="AlphaFoldDB" id="A0A5N7BI34"/>
<keyword evidence="4" id="KW-1003">Cell membrane</keyword>
<evidence type="ECO:0000256" key="4">
    <source>
        <dbReference type="ARBA" id="ARBA00022475"/>
    </source>
</evidence>
<keyword evidence="3" id="KW-0813">Transport</keyword>
<dbReference type="FunFam" id="1.50.10.150:FF:000004">
    <property type="entry name" value="Malic acid transporter"/>
    <property type="match status" value="1"/>
</dbReference>
<dbReference type="EMBL" id="ML736172">
    <property type="protein sequence ID" value="KAE8381368.1"/>
    <property type="molecule type" value="Genomic_DNA"/>
</dbReference>
<feature type="transmembrane region" description="Helical" evidence="10">
    <location>
        <begin position="204"/>
        <end position="230"/>
    </location>
</feature>
<evidence type="ECO:0000256" key="6">
    <source>
        <dbReference type="ARBA" id="ARBA00022989"/>
    </source>
</evidence>
<dbReference type="GO" id="GO:0005886">
    <property type="term" value="C:plasma membrane"/>
    <property type="evidence" value="ECO:0007669"/>
    <property type="project" value="UniProtKB-SubCell"/>
</dbReference>
<dbReference type="InterPro" id="IPR051629">
    <property type="entry name" value="Sulfite_efflux_TDT"/>
</dbReference>
<keyword evidence="6 10" id="KW-1133">Transmembrane helix</keyword>
<evidence type="ECO:0000256" key="3">
    <source>
        <dbReference type="ARBA" id="ARBA00022448"/>
    </source>
</evidence>
<dbReference type="PANTHER" id="PTHR31686">
    <property type="match status" value="1"/>
</dbReference>
<sequence length="397" mass="43645">MASLVMQPPTTNLGDENKASAIKSPTSKWRGFIRRFAPSWFAIVMGTGIISILLYKLPYNGAWIYWISVVIFVLDITLFTIFFSISALRYLCYPRLWRAMITHPVESLFLATCPMSVGIIVQGIVNICVPAWGFWAATLAWALWWVEVVASIAICLHIPYNIMSIYKTDIASVTPFWLLPIVSTIICAATGGMVAGALPNPAHALWTLIVSYILWGIGIPLALFTLILYYHRLTLHSIPAPAVLSSVFLPLGPLGEGGFGIMKLGDVSRTVFPATQTLSLASDAGDIVYVFGFFTALLLWGFGLAWLFWGAMTCARTRPPFNMGYWSIVFAIGVFTGSTITLGEEMGSRFFKILGTVCTVILILFWILVFAFTVYGTITGDLLVSPSLKQLEDESSG</sequence>
<dbReference type="Gene3D" id="1.50.10.150">
    <property type="entry name" value="Voltage-dependent anion channel"/>
    <property type="match status" value="1"/>
</dbReference>
<dbReference type="Proteomes" id="UP000326198">
    <property type="component" value="Unassembled WGS sequence"/>
</dbReference>
<accession>A0A5N7BI34</accession>
<evidence type="ECO:0000313" key="11">
    <source>
        <dbReference type="EMBL" id="KAE8381368.1"/>
    </source>
</evidence>
<comment type="function">
    <text evidence="8">Sulphite efflux pump required for the secretion of sulphite as a reducing agent. In the presence of sulphite, cystine in keratin is directly cleaved to cysteine and S-sulphocysteine, and thereby, reduced proteins become accessible to hydrolysis by a variety of secreted endo- and exoproteases. Excretion of sulphite mediated by an efflux pump also represents a detoxification pathway for dermatophytes during infection of the epidermal stratum corneum, hair and nails, which are rich in cysteine.</text>
</comment>
<dbReference type="Pfam" id="PF03595">
    <property type="entry name" value="SLAC1"/>
    <property type="match status" value="1"/>
</dbReference>
<dbReference type="InterPro" id="IPR004695">
    <property type="entry name" value="SLAC1/Mae1/Ssu1/TehA"/>
</dbReference>
<feature type="transmembrane region" description="Helical" evidence="10">
    <location>
        <begin position="175"/>
        <end position="198"/>
    </location>
</feature>
<gene>
    <name evidence="11" type="ORF">BDV26DRAFT_301815</name>
</gene>
<dbReference type="PANTHER" id="PTHR31686:SF1">
    <property type="entry name" value="SULFITE EFFLUX PUMP SSU1"/>
    <property type="match status" value="1"/>
</dbReference>
<keyword evidence="12" id="KW-1185">Reference proteome</keyword>
<comment type="subcellular location">
    <subcellularLocation>
        <location evidence="1">Cell membrane</location>
        <topology evidence="1">Multi-pass membrane protein</topology>
    </subcellularLocation>
</comment>
<evidence type="ECO:0000256" key="5">
    <source>
        <dbReference type="ARBA" id="ARBA00022692"/>
    </source>
</evidence>
<dbReference type="CDD" id="cd09318">
    <property type="entry name" value="TDT_SSU1"/>
    <property type="match status" value="1"/>
</dbReference>
<dbReference type="InterPro" id="IPR038665">
    <property type="entry name" value="Voltage-dep_anion_channel_sf"/>
</dbReference>
<evidence type="ECO:0000313" key="12">
    <source>
        <dbReference type="Proteomes" id="UP000326198"/>
    </source>
</evidence>